<reference evidence="11 12" key="1">
    <citation type="submission" date="2014-08" db="EMBL/GenBank/DDBJ databases">
        <title>Complete genome sequence of Corynebacterium sphenisci CECT 5990(T) (=DSM 44792(T)), isolated from healthy wild penguins.</title>
        <authorList>
            <person name="Ruckert C."/>
            <person name="Albersmeier A."/>
            <person name="Winkler A."/>
            <person name="Kalinowski J."/>
        </authorList>
    </citation>
    <scope>NUCLEOTIDE SEQUENCE [LARGE SCALE GENOMIC DNA]</scope>
    <source>
        <strain evidence="11 12">DSM 44792</strain>
    </source>
</reference>
<evidence type="ECO:0000256" key="7">
    <source>
        <dbReference type="ARBA" id="ARBA00022989"/>
    </source>
</evidence>
<evidence type="ECO:0000256" key="3">
    <source>
        <dbReference type="ARBA" id="ARBA00022670"/>
    </source>
</evidence>
<keyword evidence="12" id="KW-1185">Reference proteome</keyword>
<feature type="transmembrane region" description="Helical" evidence="9">
    <location>
        <begin position="92"/>
        <end position="110"/>
    </location>
</feature>
<dbReference type="Pfam" id="PF01252">
    <property type="entry name" value="Peptidase_A8"/>
    <property type="match status" value="1"/>
</dbReference>
<keyword evidence="6 9" id="KW-0378">Hydrolase</keyword>
<comment type="function">
    <text evidence="9">This protein specifically catalyzes the removal of signal peptides from prolipoproteins.</text>
</comment>
<evidence type="ECO:0000256" key="1">
    <source>
        <dbReference type="ARBA" id="ARBA00006139"/>
    </source>
</evidence>
<feature type="transmembrane region" description="Helical" evidence="9">
    <location>
        <begin position="59"/>
        <end position="85"/>
    </location>
</feature>
<accession>A0A1L7CYP2</accession>
<feature type="active site" evidence="9">
    <location>
        <position position="126"/>
    </location>
</feature>
<dbReference type="EC" id="3.4.23.36" evidence="9"/>
<comment type="catalytic activity">
    <reaction evidence="9">
        <text>Release of signal peptides from bacterial membrane prolipoproteins. Hydrolyzes -Xaa-Yaa-Zaa-|-(S,diacylglyceryl)Cys-, in which Xaa is hydrophobic (preferably Leu), and Yaa (Ala or Ser) and Zaa (Gly or Ala) have small, neutral side chains.</text>
        <dbReference type="EC" id="3.4.23.36"/>
    </reaction>
</comment>
<keyword evidence="4 9" id="KW-0812">Transmembrane</keyword>
<dbReference type="UniPathway" id="UPA00665"/>
<comment type="subcellular location">
    <subcellularLocation>
        <location evidence="9">Cell membrane</location>
        <topology evidence="9">Multi-pass membrane protein</topology>
    </subcellularLocation>
</comment>
<feature type="transmembrane region" description="Helical" evidence="9">
    <location>
        <begin position="130"/>
        <end position="156"/>
    </location>
</feature>
<evidence type="ECO:0000256" key="5">
    <source>
        <dbReference type="ARBA" id="ARBA00022750"/>
    </source>
</evidence>
<evidence type="ECO:0000256" key="4">
    <source>
        <dbReference type="ARBA" id="ARBA00022692"/>
    </source>
</evidence>
<comment type="caution">
    <text evidence="9">Lacks conserved residue(s) required for the propagation of feature annotation.</text>
</comment>
<dbReference type="GO" id="GO:0005886">
    <property type="term" value="C:plasma membrane"/>
    <property type="evidence" value="ECO:0007669"/>
    <property type="project" value="UniProtKB-SubCell"/>
</dbReference>
<dbReference type="PANTHER" id="PTHR33695">
    <property type="entry name" value="LIPOPROTEIN SIGNAL PEPTIDASE"/>
    <property type="match status" value="1"/>
</dbReference>
<keyword evidence="8 9" id="KW-0472">Membrane</keyword>
<keyword evidence="3 9" id="KW-0645">Protease</keyword>
<dbReference type="GO" id="GO:0006508">
    <property type="term" value="P:proteolysis"/>
    <property type="evidence" value="ECO:0007669"/>
    <property type="project" value="UniProtKB-KW"/>
</dbReference>
<dbReference type="InterPro" id="IPR001872">
    <property type="entry name" value="Peptidase_A8"/>
</dbReference>
<dbReference type="Proteomes" id="UP000185469">
    <property type="component" value="Chromosome"/>
</dbReference>
<keyword evidence="5 9" id="KW-0064">Aspartyl protease</keyword>
<feature type="active site" evidence="9">
    <location>
        <position position="140"/>
    </location>
</feature>
<dbReference type="PRINTS" id="PR00781">
    <property type="entry name" value="LIPOSIGPTASE"/>
</dbReference>
<evidence type="ECO:0000256" key="8">
    <source>
        <dbReference type="ARBA" id="ARBA00023136"/>
    </source>
</evidence>
<dbReference type="NCBIfam" id="TIGR00077">
    <property type="entry name" value="lspA"/>
    <property type="match status" value="1"/>
</dbReference>
<evidence type="ECO:0000256" key="2">
    <source>
        <dbReference type="ARBA" id="ARBA00022475"/>
    </source>
</evidence>
<dbReference type="GO" id="GO:0004190">
    <property type="term" value="F:aspartic-type endopeptidase activity"/>
    <property type="evidence" value="ECO:0007669"/>
    <property type="project" value="UniProtKB-UniRule"/>
</dbReference>
<dbReference type="STRING" id="1437874.CSPHI_07765"/>
<evidence type="ECO:0000313" key="11">
    <source>
        <dbReference type="EMBL" id="APT90947.1"/>
    </source>
</evidence>
<dbReference type="AlphaFoldDB" id="A0A1L7CYP2"/>
<evidence type="ECO:0000256" key="6">
    <source>
        <dbReference type="ARBA" id="ARBA00022801"/>
    </source>
</evidence>
<organism evidence="11 12">
    <name type="scientific">Corynebacterium sphenisci DSM 44792</name>
    <dbReference type="NCBI Taxonomy" id="1437874"/>
    <lineage>
        <taxon>Bacteria</taxon>
        <taxon>Bacillati</taxon>
        <taxon>Actinomycetota</taxon>
        <taxon>Actinomycetes</taxon>
        <taxon>Mycobacteriales</taxon>
        <taxon>Corynebacteriaceae</taxon>
        <taxon>Corynebacterium</taxon>
    </lineage>
</organism>
<proteinExistence type="inferred from homology"/>
<dbReference type="KEGG" id="csph:CSPHI_07765"/>
<sequence length="165" mass="17293">MAAGGRRPPRRRLFAAVLVVVLVLDQLTKIAAIGALEGEPPVPVLGRWLQLTLLRNPGAAFSMGTGATWLFTTIQLGYLAAAVWFSGRLHRAWPAAAVGLIAGGAAGNLVDRLLREPAFYVGHVVDFISVRGFAVFNIADSAITVGVVILAAWLVLAPAEGDADA</sequence>
<comment type="similarity">
    <text evidence="1 9 10">Belongs to the peptidase A8 family.</text>
</comment>
<evidence type="ECO:0000313" key="12">
    <source>
        <dbReference type="Proteomes" id="UP000185469"/>
    </source>
</evidence>
<evidence type="ECO:0000256" key="10">
    <source>
        <dbReference type="RuleBase" id="RU004181"/>
    </source>
</evidence>
<dbReference type="HAMAP" id="MF_00161">
    <property type="entry name" value="LspA"/>
    <property type="match status" value="1"/>
</dbReference>
<keyword evidence="7 9" id="KW-1133">Transmembrane helix</keyword>
<protein>
    <recommendedName>
        <fullName evidence="9">Lipoprotein signal peptidase</fullName>
        <ecNumber evidence="9">3.4.23.36</ecNumber>
    </recommendedName>
    <alternativeName>
        <fullName evidence="9">Prolipoprotein signal peptidase</fullName>
    </alternativeName>
    <alternativeName>
        <fullName evidence="9">Signal peptidase II</fullName>
        <shortName evidence="9">SPase II</shortName>
    </alternativeName>
</protein>
<dbReference type="EMBL" id="CP009248">
    <property type="protein sequence ID" value="APT90947.1"/>
    <property type="molecule type" value="Genomic_DNA"/>
</dbReference>
<dbReference type="PANTHER" id="PTHR33695:SF1">
    <property type="entry name" value="LIPOPROTEIN SIGNAL PEPTIDASE"/>
    <property type="match status" value="1"/>
</dbReference>
<evidence type="ECO:0000256" key="9">
    <source>
        <dbReference type="HAMAP-Rule" id="MF_00161"/>
    </source>
</evidence>
<comment type="pathway">
    <text evidence="9">Protein modification; lipoprotein biosynthesis (signal peptide cleavage).</text>
</comment>
<name>A0A1L7CYP2_9CORY</name>
<gene>
    <name evidence="9" type="primary">lspA</name>
    <name evidence="11" type="ORF">CSPHI_07765</name>
</gene>
<keyword evidence="2 9" id="KW-1003">Cell membrane</keyword>